<dbReference type="RefSeq" id="WP_106007906.1">
    <property type="nucleotide sequence ID" value="NZ_JALCPJ010000001.1"/>
</dbReference>
<feature type="compositionally biased region" description="Acidic residues" evidence="1">
    <location>
        <begin position="112"/>
        <end position="121"/>
    </location>
</feature>
<organism evidence="2 3">
    <name type="scientific">Clostridium luticellarii</name>
    <dbReference type="NCBI Taxonomy" id="1691940"/>
    <lineage>
        <taxon>Bacteria</taxon>
        <taxon>Bacillati</taxon>
        <taxon>Bacillota</taxon>
        <taxon>Clostridia</taxon>
        <taxon>Eubacteriales</taxon>
        <taxon>Clostridiaceae</taxon>
        <taxon>Clostridium</taxon>
    </lineage>
</organism>
<evidence type="ECO:0000313" key="2">
    <source>
        <dbReference type="EMBL" id="PRR86603.1"/>
    </source>
</evidence>
<sequence>MVPVILIAVGIILIALNLNAVLREKKSFREQLDLKQNEMGDYKIEIGKIRKEFAETVFELQKEIESLKSENRNNMNEVMLYNRSGKKTAGDSSPQKSSTNDSSYQRSSADAENSDEIESEINENNVKIDEVRDLLSKNMPVDEISQKTGIGKGEVLLIKELYTK</sequence>
<feature type="compositionally biased region" description="Polar residues" evidence="1">
    <location>
        <begin position="90"/>
        <end position="106"/>
    </location>
</feature>
<keyword evidence="3" id="KW-1185">Reference proteome</keyword>
<evidence type="ECO:0000313" key="3">
    <source>
        <dbReference type="Proteomes" id="UP000237798"/>
    </source>
</evidence>
<dbReference type="Proteomes" id="UP000237798">
    <property type="component" value="Unassembled WGS sequence"/>
</dbReference>
<proteinExistence type="predicted"/>
<dbReference type="OrthoDB" id="1957165at2"/>
<feature type="region of interest" description="Disordered" evidence="1">
    <location>
        <begin position="75"/>
        <end position="124"/>
    </location>
</feature>
<dbReference type="EMBL" id="PVXP01000003">
    <property type="protein sequence ID" value="PRR86603.1"/>
    <property type="molecule type" value="Genomic_DNA"/>
</dbReference>
<gene>
    <name evidence="2" type="ORF">CLLU_04040</name>
</gene>
<reference evidence="2 3" key="1">
    <citation type="submission" date="2018-03" db="EMBL/GenBank/DDBJ databases">
        <title>Genome sequence of Clostridium luticellarii DSM 29923.</title>
        <authorList>
            <person name="Poehlein A."/>
            <person name="Daniel R."/>
        </authorList>
    </citation>
    <scope>NUCLEOTIDE SEQUENCE [LARGE SCALE GENOMIC DNA]</scope>
    <source>
        <strain evidence="2 3">DSM 29923</strain>
    </source>
</reference>
<comment type="caution">
    <text evidence="2">The sequence shown here is derived from an EMBL/GenBank/DDBJ whole genome shotgun (WGS) entry which is preliminary data.</text>
</comment>
<evidence type="ECO:0000256" key="1">
    <source>
        <dbReference type="SAM" id="MobiDB-lite"/>
    </source>
</evidence>
<accession>A0A2T0BRV0</accession>
<name>A0A2T0BRV0_9CLOT</name>
<protein>
    <submittedName>
        <fullName evidence="2">Uncharacterized protein</fullName>
    </submittedName>
</protein>
<dbReference type="AlphaFoldDB" id="A0A2T0BRV0"/>